<reference evidence="4 5" key="1">
    <citation type="journal article" date="2018" name="Sci. Rep.">
        <title>Comparative analysis of the Pocillopora damicornis genome highlights role of immune system in coral evolution.</title>
        <authorList>
            <person name="Cunning R."/>
            <person name="Bay R.A."/>
            <person name="Gillette P."/>
            <person name="Baker A.C."/>
            <person name="Traylor-Knowles N."/>
        </authorList>
    </citation>
    <scope>NUCLEOTIDE SEQUENCE [LARGE SCALE GENOMIC DNA]</scope>
    <source>
        <strain evidence="4">RSMAS</strain>
        <tissue evidence="4">Whole animal</tissue>
    </source>
</reference>
<dbReference type="InterPro" id="IPR003609">
    <property type="entry name" value="Pan_app"/>
</dbReference>
<dbReference type="PROSITE" id="PS00615">
    <property type="entry name" value="C_TYPE_LECTIN_1"/>
    <property type="match status" value="1"/>
</dbReference>
<protein>
    <recommendedName>
        <fullName evidence="3">C-type lectin domain-containing protein</fullName>
    </recommendedName>
</protein>
<evidence type="ECO:0000259" key="3">
    <source>
        <dbReference type="PROSITE" id="PS50041"/>
    </source>
</evidence>
<dbReference type="Pfam" id="PF00059">
    <property type="entry name" value="Lectin_C"/>
    <property type="match status" value="1"/>
</dbReference>
<dbReference type="AlphaFoldDB" id="A0A3M6V6V0"/>
<dbReference type="InterPro" id="IPR016186">
    <property type="entry name" value="C-type_lectin-like/link_sf"/>
</dbReference>
<evidence type="ECO:0000256" key="1">
    <source>
        <dbReference type="ARBA" id="ARBA00023157"/>
    </source>
</evidence>
<feature type="signal peptide" evidence="2">
    <location>
        <begin position="1"/>
        <end position="25"/>
    </location>
</feature>
<dbReference type="OMA" id="NEFIFEW"/>
<dbReference type="EMBL" id="RCHS01000010">
    <property type="protein sequence ID" value="RMX61520.1"/>
    <property type="molecule type" value="Genomic_DNA"/>
</dbReference>
<keyword evidence="1" id="KW-1015">Disulfide bond</keyword>
<dbReference type="InterPro" id="IPR001304">
    <property type="entry name" value="C-type_lectin-like"/>
</dbReference>
<evidence type="ECO:0000313" key="4">
    <source>
        <dbReference type="EMBL" id="RMX61520.1"/>
    </source>
</evidence>
<dbReference type="CDD" id="cd00037">
    <property type="entry name" value="CLECT"/>
    <property type="match status" value="1"/>
</dbReference>
<dbReference type="Gene3D" id="3.10.100.10">
    <property type="entry name" value="Mannose-Binding Protein A, subunit A"/>
    <property type="match status" value="1"/>
</dbReference>
<gene>
    <name evidence="4" type="ORF">pdam_00003558</name>
</gene>
<name>A0A3M6V6V0_POCDA</name>
<organism evidence="4 5">
    <name type="scientific">Pocillopora damicornis</name>
    <name type="common">Cauliflower coral</name>
    <name type="synonym">Millepora damicornis</name>
    <dbReference type="NCBI Taxonomy" id="46731"/>
    <lineage>
        <taxon>Eukaryota</taxon>
        <taxon>Metazoa</taxon>
        <taxon>Cnidaria</taxon>
        <taxon>Anthozoa</taxon>
        <taxon>Hexacorallia</taxon>
        <taxon>Scleractinia</taxon>
        <taxon>Astrocoeniina</taxon>
        <taxon>Pocilloporidae</taxon>
        <taxon>Pocillopora</taxon>
    </lineage>
</organism>
<feature type="domain" description="C-type lectin" evidence="3">
    <location>
        <begin position="35"/>
        <end position="150"/>
    </location>
</feature>
<dbReference type="InterPro" id="IPR018378">
    <property type="entry name" value="C-type_lectin_CS"/>
</dbReference>
<dbReference type="OrthoDB" id="5971167at2759"/>
<dbReference type="InterPro" id="IPR050111">
    <property type="entry name" value="C-type_lectin/snaclec_domain"/>
</dbReference>
<dbReference type="Proteomes" id="UP000275408">
    <property type="component" value="Unassembled WGS sequence"/>
</dbReference>
<sequence length="248" mass="27785">MNRQRWIAAVGVAFTICGFFWCSKAAQCHSGWKEWNKACFKFVPSQASFSDASAACKKDQANLVSIHSPEENEVVRTLAGGKNVFIGLNDNKTEGVFVWSDGSTVTYENWEDNEPNDGFNMSDCVILDGSSSRGKWNDTPCIMWYKYVCKLTHAQPFDGKDKSAIKKEQSFISYEWNALINHVIYEELTSSAIHCAFLCMNNPTCKSINYKSQHADGEGECQLNDATAEEFPLDIIHSSHSTYTVPIV</sequence>
<dbReference type="Pfam" id="PF00024">
    <property type="entry name" value="PAN_1"/>
    <property type="match status" value="1"/>
</dbReference>
<accession>A0A3M6V6V0</accession>
<comment type="caution">
    <text evidence="4">The sequence shown here is derived from an EMBL/GenBank/DDBJ whole genome shotgun (WGS) entry which is preliminary data.</text>
</comment>
<dbReference type="InterPro" id="IPR016187">
    <property type="entry name" value="CTDL_fold"/>
</dbReference>
<dbReference type="SUPFAM" id="SSF57414">
    <property type="entry name" value="Hairpin loop containing domain-like"/>
    <property type="match status" value="1"/>
</dbReference>
<dbReference type="PROSITE" id="PS50041">
    <property type="entry name" value="C_TYPE_LECTIN_2"/>
    <property type="match status" value="1"/>
</dbReference>
<proteinExistence type="predicted"/>
<evidence type="ECO:0000313" key="5">
    <source>
        <dbReference type="Proteomes" id="UP000275408"/>
    </source>
</evidence>
<dbReference type="SMART" id="SM00034">
    <property type="entry name" value="CLECT"/>
    <property type="match status" value="1"/>
</dbReference>
<dbReference type="SUPFAM" id="SSF56436">
    <property type="entry name" value="C-type lectin-like"/>
    <property type="match status" value="1"/>
</dbReference>
<keyword evidence="2" id="KW-0732">Signal</keyword>
<evidence type="ECO:0000256" key="2">
    <source>
        <dbReference type="SAM" id="SignalP"/>
    </source>
</evidence>
<keyword evidence="5" id="KW-1185">Reference proteome</keyword>
<feature type="chain" id="PRO_5018259688" description="C-type lectin domain-containing protein" evidence="2">
    <location>
        <begin position="26"/>
        <end position="248"/>
    </location>
</feature>
<dbReference type="PANTHER" id="PTHR22803">
    <property type="entry name" value="MANNOSE, PHOSPHOLIPASE, LECTIN RECEPTOR RELATED"/>
    <property type="match status" value="1"/>
</dbReference>